<dbReference type="SUPFAM" id="SSF54862">
    <property type="entry name" value="4Fe-4S ferredoxins"/>
    <property type="match status" value="1"/>
</dbReference>
<comment type="caution">
    <text evidence="6">The sequence shown here is derived from an EMBL/GenBank/DDBJ whole genome shotgun (WGS) entry which is preliminary data.</text>
</comment>
<name>A0A1E5G4B0_9FIRM</name>
<dbReference type="PANTHER" id="PTHR42859:SF15">
    <property type="entry name" value="IRON-SULFUR CLUSTER BINDING PROTEIN"/>
    <property type="match status" value="1"/>
</dbReference>
<keyword evidence="3" id="KW-0408">Iron</keyword>
<dbReference type="InterPro" id="IPR017900">
    <property type="entry name" value="4Fe4S_Fe_S_CS"/>
</dbReference>
<evidence type="ECO:0000256" key="1">
    <source>
        <dbReference type="ARBA" id="ARBA00022485"/>
    </source>
</evidence>
<evidence type="ECO:0000259" key="5">
    <source>
        <dbReference type="PROSITE" id="PS51379"/>
    </source>
</evidence>
<evidence type="ECO:0000313" key="6">
    <source>
        <dbReference type="EMBL" id="OEF97868.1"/>
    </source>
</evidence>
<keyword evidence="1" id="KW-0004">4Fe-4S</keyword>
<gene>
    <name evidence="6" type="ORF">BHF68_13655</name>
</gene>
<dbReference type="GO" id="GO:0046872">
    <property type="term" value="F:metal ion binding"/>
    <property type="evidence" value="ECO:0007669"/>
    <property type="project" value="UniProtKB-KW"/>
</dbReference>
<organism evidence="6 7">
    <name type="scientific">Desulfuribacillus alkaliarsenatis</name>
    <dbReference type="NCBI Taxonomy" id="766136"/>
    <lineage>
        <taxon>Bacteria</taxon>
        <taxon>Bacillati</taxon>
        <taxon>Bacillota</taxon>
        <taxon>Desulfuribacillia</taxon>
        <taxon>Desulfuribacillales</taxon>
        <taxon>Desulfuribacillaceae</taxon>
        <taxon>Desulfuribacillus</taxon>
    </lineage>
</organism>
<dbReference type="InterPro" id="IPR050294">
    <property type="entry name" value="RnfB_subfamily"/>
</dbReference>
<dbReference type="PROSITE" id="PS51379">
    <property type="entry name" value="4FE4S_FER_2"/>
    <property type="match status" value="4"/>
</dbReference>
<dbReference type="AlphaFoldDB" id="A0A1E5G4B0"/>
<dbReference type="OrthoDB" id="9804603at2"/>
<dbReference type="Pfam" id="PF12800">
    <property type="entry name" value="Fer4_4"/>
    <property type="match status" value="1"/>
</dbReference>
<protein>
    <submittedName>
        <fullName evidence="6">(Fe-S)-binding protein</fullName>
    </submittedName>
</protein>
<feature type="domain" description="4Fe-4S ferredoxin-type" evidence="5">
    <location>
        <begin position="4"/>
        <end position="34"/>
    </location>
</feature>
<keyword evidence="2" id="KW-0479">Metal-binding</keyword>
<dbReference type="PROSITE" id="PS00198">
    <property type="entry name" value="4FE4S_FER_1"/>
    <property type="match status" value="1"/>
</dbReference>
<dbReference type="InterPro" id="IPR017896">
    <property type="entry name" value="4Fe4S_Fe-S-bd"/>
</dbReference>
<dbReference type="Pfam" id="PF13247">
    <property type="entry name" value="Fer4_11"/>
    <property type="match status" value="1"/>
</dbReference>
<reference evidence="6 7" key="1">
    <citation type="submission" date="2016-09" db="EMBL/GenBank/DDBJ databases">
        <title>Draft genome sequence for the type strain of Desulfuribacillus alkaliarsenatis AHT28, an obligately anaerobic, sulfidogenic bacterium isolated from Russian soda lake sediments.</title>
        <authorList>
            <person name="Abin C.A."/>
            <person name="Hollibaugh J.T."/>
        </authorList>
    </citation>
    <scope>NUCLEOTIDE SEQUENCE [LARGE SCALE GENOMIC DNA]</scope>
    <source>
        <strain evidence="6 7">AHT28</strain>
    </source>
</reference>
<dbReference type="CDD" id="cd16370">
    <property type="entry name" value="DMSOR_beta_like"/>
    <property type="match status" value="1"/>
</dbReference>
<dbReference type="EMBL" id="MIJE01000003">
    <property type="protein sequence ID" value="OEF97868.1"/>
    <property type="molecule type" value="Genomic_DNA"/>
</dbReference>
<dbReference type="PANTHER" id="PTHR42859">
    <property type="entry name" value="OXIDOREDUCTASE"/>
    <property type="match status" value="1"/>
</dbReference>
<keyword evidence="4" id="KW-0411">Iron-sulfur</keyword>
<feature type="domain" description="4Fe-4S ferredoxin-type" evidence="5">
    <location>
        <begin position="46"/>
        <end position="77"/>
    </location>
</feature>
<dbReference type="STRING" id="766136.BHF68_13655"/>
<proteinExistence type="predicted"/>
<keyword evidence="7" id="KW-1185">Reference proteome</keyword>
<sequence>MAKILQVVDMYKCIGCYSCMLACARTVKNSLAPSRAAMQIRTAGGFQSRFVAEICLGCIDAPCAKACNWGALTVRAGGGVRFNPKKCSGCKDCIDACIVDVLYFDEEKKHPLACIQCGTCVKFCPHNVIVMEERKYDPTGN</sequence>
<evidence type="ECO:0000256" key="3">
    <source>
        <dbReference type="ARBA" id="ARBA00023004"/>
    </source>
</evidence>
<accession>A0A1E5G4B0</accession>
<evidence type="ECO:0000313" key="7">
    <source>
        <dbReference type="Proteomes" id="UP000094296"/>
    </source>
</evidence>
<dbReference type="RefSeq" id="WP_069642499.1">
    <property type="nucleotide sequence ID" value="NZ_MIJE01000003.1"/>
</dbReference>
<feature type="domain" description="4Fe-4S ferredoxin-type" evidence="5">
    <location>
        <begin position="105"/>
        <end position="134"/>
    </location>
</feature>
<dbReference type="Gene3D" id="3.30.70.20">
    <property type="match status" value="3"/>
</dbReference>
<evidence type="ECO:0000256" key="2">
    <source>
        <dbReference type="ARBA" id="ARBA00022723"/>
    </source>
</evidence>
<feature type="domain" description="4Fe-4S ferredoxin-type" evidence="5">
    <location>
        <begin position="78"/>
        <end position="104"/>
    </location>
</feature>
<dbReference type="GO" id="GO:0051539">
    <property type="term" value="F:4 iron, 4 sulfur cluster binding"/>
    <property type="evidence" value="ECO:0007669"/>
    <property type="project" value="UniProtKB-KW"/>
</dbReference>
<evidence type="ECO:0000256" key="4">
    <source>
        <dbReference type="ARBA" id="ARBA00023014"/>
    </source>
</evidence>
<dbReference type="Proteomes" id="UP000094296">
    <property type="component" value="Unassembled WGS sequence"/>
</dbReference>